<dbReference type="InterPro" id="IPR000700">
    <property type="entry name" value="PAS-assoc_C"/>
</dbReference>
<evidence type="ECO:0000259" key="3">
    <source>
        <dbReference type="PROSITE" id="PS50112"/>
    </source>
</evidence>
<dbReference type="PROSITE" id="PS50112">
    <property type="entry name" value="PAS"/>
    <property type="match status" value="1"/>
</dbReference>
<organism evidence="5 6">
    <name type="scientific">Paraburkholderia solisilvae</name>
    <dbReference type="NCBI Taxonomy" id="624376"/>
    <lineage>
        <taxon>Bacteria</taxon>
        <taxon>Pseudomonadati</taxon>
        <taxon>Pseudomonadota</taxon>
        <taxon>Betaproteobacteria</taxon>
        <taxon>Burkholderiales</taxon>
        <taxon>Burkholderiaceae</taxon>
        <taxon>Paraburkholderia</taxon>
    </lineage>
</organism>
<sequence>MNDQNYATAAPETGHLESDLPALWTAIERERAVIVFDAAGFVRRANMRFLELMGFPENELIGQHHRLLCAADYAASAEYRQFWLDLKAGKTVHGEFRRIAKDGRKVWMHATYTPIMDAAGELQKVVKVASDMTEGRQRADDHAGKVAAIDRVQAVAEFDLRGFVLDANAGFLTLMGYALDEINGQHHRMFCESSYTSSDAYRVFWEKLGRGEHDAGQYRRIAKNGGERWIQASYNPVFDGEGRLIKVVKFATDITQYKFRAAEQESQLAAMDRANATIEFDLTGVVLKANQNFLNTMGYLEREIVGQHHKMFCEPAYVASADYRDFWSRLGRGEFDSGRYLRVSKHGYRVWLQATYNPVFDADGKPVKVVKFATDITAEVEREQKVQANVLAMSEKITELSRSITGIAASTKEAASIATETQQEAEEGGAVLNHSIDAIRQIEKSSSAITEIVKLIDDLASQTNMLAFNAAIEAARAGEHGYGFSVVASEVRKLAERSSEATRQINRLIGESIERVEVGSKTSTKAVEGFDRIRSGVDRTSHTIRAIHEVTEQQAVATRTVADLLQELISVGRESGDAAPGVAARDGKPVRV</sequence>
<feature type="domain" description="PAC" evidence="4">
    <location>
        <begin position="214"/>
        <end position="266"/>
    </location>
</feature>
<feature type="domain" description="PAC" evidence="4">
    <location>
        <begin position="92"/>
        <end position="144"/>
    </location>
</feature>
<dbReference type="PROSITE" id="PS50113">
    <property type="entry name" value="PAC"/>
    <property type="match status" value="3"/>
</dbReference>
<dbReference type="InterPro" id="IPR035965">
    <property type="entry name" value="PAS-like_dom_sf"/>
</dbReference>
<dbReference type="InterPro" id="IPR050903">
    <property type="entry name" value="Bact_Chemotaxis_MeTrfase"/>
</dbReference>
<dbReference type="SUPFAM" id="SSF58104">
    <property type="entry name" value="Methyl-accepting chemotaxis protein (MCP) signaling domain"/>
    <property type="match status" value="1"/>
</dbReference>
<accession>A0A6J5DU35</accession>
<name>A0A6J5DU35_9BURK</name>
<evidence type="ECO:0000313" key="5">
    <source>
        <dbReference type="EMBL" id="CAB3757443.1"/>
    </source>
</evidence>
<feature type="domain" description="Methyl-accepting transducer" evidence="2">
    <location>
        <begin position="388"/>
        <end position="583"/>
    </location>
</feature>
<dbReference type="PROSITE" id="PS50111">
    <property type="entry name" value="CHEMOTAXIS_TRANSDUC_2"/>
    <property type="match status" value="1"/>
</dbReference>
<dbReference type="InterPro" id="IPR001610">
    <property type="entry name" value="PAC"/>
</dbReference>
<evidence type="ECO:0000313" key="6">
    <source>
        <dbReference type="Proteomes" id="UP000494329"/>
    </source>
</evidence>
<dbReference type="Pfam" id="PF08447">
    <property type="entry name" value="PAS_3"/>
    <property type="match status" value="3"/>
</dbReference>
<dbReference type="SMART" id="SM00086">
    <property type="entry name" value="PAC"/>
    <property type="match status" value="3"/>
</dbReference>
<dbReference type="GO" id="GO:0016020">
    <property type="term" value="C:membrane"/>
    <property type="evidence" value="ECO:0007669"/>
    <property type="project" value="InterPro"/>
</dbReference>
<dbReference type="NCBIfam" id="TIGR00229">
    <property type="entry name" value="sensory_box"/>
    <property type="match status" value="3"/>
</dbReference>
<dbReference type="PRINTS" id="PR00260">
    <property type="entry name" value="CHEMTRNSDUCR"/>
</dbReference>
<dbReference type="AlphaFoldDB" id="A0A6J5DU35"/>
<dbReference type="SUPFAM" id="SSF55785">
    <property type="entry name" value="PYP-like sensor domain (PAS domain)"/>
    <property type="match status" value="3"/>
</dbReference>
<dbReference type="GO" id="GO:0004888">
    <property type="term" value="F:transmembrane signaling receptor activity"/>
    <property type="evidence" value="ECO:0007669"/>
    <property type="project" value="InterPro"/>
</dbReference>
<dbReference type="SMART" id="SM00283">
    <property type="entry name" value="MA"/>
    <property type="match status" value="1"/>
</dbReference>
<feature type="domain" description="PAC" evidence="4">
    <location>
        <begin position="334"/>
        <end position="388"/>
    </location>
</feature>
<dbReference type="Pfam" id="PF00015">
    <property type="entry name" value="MCPsignal"/>
    <property type="match status" value="1"/>
</dbReference>
<keyword evidence="6" id="KW-1185">Reference proteome</keyword>
<gene>
    <name evidence="5" type="ORF">LMG29739_02702</name>
</gene>
<dbReference type="InterPro" id="IPR013655">
    <property type="entry name" value="PAS_fold_3"/>
</dbReference>
<dbReference type="Proteomes" id="UP000494329">
    <property type="component" value="Unassembled WGS sequence"/>
</dbReference>
<dbReference type="RefSeq" id="WP_175111420.1">
    <property type="nucleotide sequence ID" value="NZ_CADIKF010000018.1"/>
</dbReference>
<proteinExistence type="predicted"/>
<dbReference type="GO" id="GO:0007165">
    <property type="term" value="P:signal transduction"/>
    <property type="evidence" value="ECO:0007669"/>
    <property type="project" value="UniProtKB-KW"/>
</dbReference>
<dbReference type="PANTHER" id="PTHR24422:SF10">
    <property type="entry name" value="CHEMOTAXIS PROTEIN METHYLTRANSFERASE 2"/>
    <property type="match status" value="1"/>
</dbReference>
<evidence type="ECO:0008006" key="7">
    <source>
        <dbReference type="Google" id="ProtNLM"/>
    </source>
</evidence>
<evidence type="ECO:0000259" key="2">
    <source>
        <dbReference type="PROSITE" id="PS50111"/>
    </source>
</evidence>
<dbReference type="InterPro" id="IPR000014">
    <property type="entry name" value="PAS"/>
</dbReference>
<reference evidence="5 6" key="1">
    <citation type="submission" date="2020-04" db="EMBL/GenBank/DDBJ databases">
        <authorList>
            <person name="De Canck E."/>
        </authorList>
    </citation>
    <scope>NUCLEOTIDE SEQUENCE [LARGE SCALE GENOMIC DNA]</scope>
    <source>
        <strain evidence="5 6">LMG 29739</strain>
    </source>
</reference>
<dbReference type="InterPro" id="IPR004090">
    <property type="entry name" value="Chemotax_Me-accpt_rcpt"/>
</dbReference>
<dbReference type="CDD" id="cd00130">
    <property type="entry name" value="PAS"/>
    <property type="match status" value="3"/>
</dbReference>
<feature type="domain" description="PAS" evidence="3">
    <location>
        <begin position="33"/>
        <end position="63"/>
    </location>
</feature>
<dbReference type="PANTHER" id="PTHR24422">
    <property type="entry name" value="CHEMOTAXIS PROTEIN METHYLTRANSFERASE"/>
    <property type="match status" value="1"/>
</dbReference>
<dbReference type="Gene3D" id="3.30.450.20">
    <property type="entry name" value="PAS domain"/>
    <property type="match status" value="3"/>
</dbReference>
<evidence type="ECO:0000259" key="4">
    <source>
        <dbReference type="PROSITE" id="PS50113"/>
    </source>
</evidence>
<dbReference type="GO" id="GO:0006935">
    <property type="term" value="P:chemotaxis"/>
    <property type="evidence" value="ECO:0007669"/>
    <property type="project" value="InterPro"/>
</dbReference>
<dbReference type="EMBL" id="CADIKF010000018">
    <property type="protein sequence ID" value="CAB3757443.1"/>
    <property type="molecule type" value="Genomic_DNA"/>
</dbReference>
<dbReference type="Gene3D" id="1.10.287.950">
    <property type="entry name" value="Methyl-accepting chemotaxis protein"/>
    <property type="match status" value="1"/>
</dbReference>
<evidence type="ECO:0000256" key="1">
    <source>
        <dbReference type="PROSITE-ProRule" id="PRU00284"/>
    </source>
</evidence>
<protein>
    <recommendedName>
        <fullName evidence="7">Biofilm dispersion protein BdlA</fullName>
    </recommendedName>
</protein>
<keyword evidence="1" id="KW-0807">Transducer</keyword>
<dbReference type="InterPro" id="IPR004089">
    <property type="entry name" value="MCPsignal_dom"/>
</dbReference>